<dbReference type="PANTHER" id="PTHR33112:SF8">
    <property type="entry name" value="HETEROKARYON INCOMPATIBILITY DOMAIN-CONTAINING PROTEIN"/>
    <property type="match status" value="1"/>
</dbReference>
<proteinExistence type="predicted"/>
<comment type="caution">
    <text evidence="1">The sequence shown here is derived from an EMBL/GenBank/DDBJ whole genome shotgun (WGS) entry which is preliminary data.</text>
</comment>
<dbReference type="PANTHER" id="PTHR33112">
    <property type="entry name" value="DOMAIN PROTEIN, PUTATIVE-RELATED"/>
    <property type="match status" value="1"/>
</dbReference>
<dbReference type="AlphaFoldDB" id="A0A9P7YP88"/>
<accession>A0A9P7YP88</accession>
<name>A0A9P7YP88_9HELO</name>
<dbReference type="EMBL" id="MU251391">
    <property type="protein sequence ID" value="KAG9237187.1"/>
    <property type="molecule type" value="Genomic_DNA"/>
</dbReference>
<dbReference type="Proteomes" id="UP000824998">
    <property type="component" value="Unassembled WGS sequence"/>
</dbReference>
<keyword evidence="2" id="KW-1185">Reference proteome</keyword>
<reference evidence="1" key="1">
    <citation type="journal article" date="2021" name="IMA Fungus">
        <title>Genomic characterization of three marine fungi, including Emericellopsis atlantica sp. nov. with signatures of a generalist lifestyle and marine biomass degradation.</title>
        <authorList>
            <person name="Hagestad O.C."/>
            <person name="Hou L."/>
            <person name="Andersen J.H."/>
            <person name="Hansen E.H."/>
            <person name="Altermark B."/>
            <person name="Li C."/>
            <person name="Kuhnert E."/>
            <person name="Cox R.J."/>
            <person name="Crous P.W."/>
            <person name="Spatafora J.W."/>
            <person name="Lail K."/>
            <person name="Amirebrahimi M."/>
            <person name="Lipzen A."/>
            <person name="Pangilinan J."/>
            <person name="Andreopoulos W."/>
            <person name="Hayes R.D."/>
            <person name="Ng V."/>
            <person name="Grigoriev I.V."/>
            <person name="Jackson S.A."/>
            <person name="Sutton T.D.S."/>
            <person name="Dobson A.D.W."/>
            <person name="Rama T."/>
        </authorList>
    </citation>
    <scope>NUCLEOTIDE SEQUENCE</scope>
    <source>
        <strain evidence="1">TRa018bII</strain>
    </source>
</reference>
<protein>
    <submittedName>
        <fullName evidence="1">Uncharacterized protein</fullName>
    </submittedName>
</protein>
<dbReference type="OrthoDB" id="3543135at2759"/>
<organism evidence="1 2">
    <name type="scientific">Amylocarpus encephaloides</name>
    <dbReference type="NCBI Taxonomy" id="45428"/>
    <lineage>
        <taxon>Eukaryota</taxon>
        <taxon>Fungi</taxon>
        <taxon>Dikarya</taxon>
        <taxon>Ascomycota</taxon>
        <taxon>Pezizomycotina</taxon>
        <taxon>Leotiomycetes</taxon>
        <taxon>Helotiales</taxon>
        <taxon>Helotiales incertae sedis</taxon>
        <taxon>Amylocarpus</taxon>
    </lineage>
</organism>
<gene>
    <name evidence="1" type="ORF">BJ875DRAFT_481510</name>
</gene>
<evidence type="ECO:0000313" key="2">
    <source>
        <dbReference type="Proteomes" id="UP000824998"/>
    </source>
</evidence>
<sequence>MAHTFQGSQLGRRGWTLQERLISRRTLYFGDIVYYECCKETISESGRSKNNSVQYSNIQKLLPSEFKQIGTLDTTFQGSEMVWWSKRVETYTLGKLTIKNDRLIALTGIIDSIEKRTRFKNIAGFWEPLTGQSLIWTAMEQGFTNNRSLLYPGIQSICRIETTRSAKSTAERSGLGVDLLIRGPFFRISSIEPSFPEQILKYL</sequence>
<evidence type="ECO:0000313" key="1">
    <source>
        <dbReference type="EMBL" id="KAG9237187.1"/>
    </source>
</evidence>